<organism evidence="6 7">
    <name type="scientific">Schistosoma mattheei</name>
    <dbReference type="NCBI Taxonomy" id="31246"/>
    <lineage>
        <taxon>Eukaryota</taxon>
        <taxon>Metazoa</taxon>
        <taxon>Spiralia</taxon>
        <taxon>Lophotrochozoa</taxon>
        <taxon>Platyhelminthes</taxon>
        <taxon>Trematoda</taxon>
        <taxon>Digenea</taxon>
        <taxon>Strigeidida</taxon>
        <taxon>Schistosomatoidea</taxon>
        <taxon>Schistosomatidae</taxon>
        <taxon>Schistosoma</taxon>
    </lineage>
</organism>
<protein>
    <submittedName>
        <fullName evidence="6">Uncharacterized protein</fullName>
    </submittedName>
</protein>
<dbReference type="Proteomes" id="UP000269396">
    <property type="component" value="Unassembled WGS sequence"/>
</dbReference>
<keyword evidence="1" id="KW-0479">Metal-binding</keyword>
<evidence type="ECO:0000256" key="1">
    <source>
        <dbReference type="ARBA" id="ARBA00022723"/>
    </source>
</evidence>
<dbReference type="InterPro" id="IPR014808">
    <property type="entry name" value="DNA_replication_fac_Dna2_N"/>
</dbReference>
<evidence type="ECO:0000256" key="4">
    <source>
        <dbReference type="ARBA" id="ARBA00022806"/>
    </source>
</evidence>
<dbReference type="GO" id="GO:0046872">
    <property type="term" value="F:metal ion binding"/>
    <property type="evidence" value="ECO:0007669"/>
    <property type="project" value="UniProtKB-KW"/>
</dbReference>
<keyword evidence="3" id="KW-0378">Hydrolase</keyword>
<evidence type="ECO:0000256" key="3">
    <source>
        <dbReference type="ARBA" id="ARBA00022801"/>
    </source>
</evidence>
<sequence>FDTPIRIKDAINIIPNVYGDIKSPVYNNSTLIISDDNNNRTQNDCAALCLNPDYLLPTTKIVSSLNCLRRVVLEQFWVTDGGYREDNEITVIDSNQTYNSQCDVMLTGSLVHELFQKIISRHNIQREDVLQIISGLIYRPSVVLQLYASGIEPKSLFTKLEEFIPKIFDWTQTHCIQHLPSHNSVTTVNQVKIKDVVAIEENIWSNRNVVLALLILASTSASDPPCSSTMLSRYVEVSISSRASPSSVVWLVFSVLYLRILPFPLYMLRPNATLAVFTCICWCI</sequence>
<keyword evidence="7" id="KW-1185">Reference proteome</keyword>
<evidence type="ECO:0000313" key="7">
    <source>
        <dbReference type="Proteomes" id="UP000269396"/>
    </source>
</evidence>
<name>A0A183PW45_9TREM</name>
<dbReference type="Pfam" id="PF08696">
    <property type="entry name" value="Dna2"/>
    <property type="match status" value="1"/>
</dbReference>
<keyword evidence="5" id="KW-0067">ATP-binding</keyword>
<evidence type="ECO:0000313" key="6">
    <source>
        <dbReference type="EMBL" id="VDP77492.1"/>
    </source>
</evidence>
<gene>
    <name evidence="6" type="ORF">SMTD_LOCUS18581</name>
</gene>
<dbReference type="AlphaFoldDB" id="A0A183PW45"/>
<reference evidence="6 7" key="1">
    <citation type="submission" date="2018-11" db="EMBL/GenBank/DDBJ databases">
        <authorList>
            <consortium name="Pathogen Informatics"/>
        </authorList>
    </citation>
    <scope>NUCLEOTIDE SEQUENCE [LARGE SCALE GENOMIC DNA]</scope>
    <source>
        <strain>Denwood</strain>
        <strain evidence="7">Zambia</strain>
    </source>
</reference>
<dbReference type="GO" id="GO:0005524">
    <property type="term" value="F:ATP binding"/>
    <property type="evidence" value="ECO:0007669"/>
    <property type="project" value="UniProtKB-KW"/>
</dbReference>
<dbReference type="GO" id="GO:0004386">
    <property type="term" value="F:helicase activity"/>
    <property type="evidence" value="ECO:0007669"/>
    <property type="project" value="UniProtKB-KW"/>
</dbReference>
<feature type="non-terminal residue" evidence="6">
    <location>
        <position position="1"/>
    </location>
</feature>
<evidence type="ECO:0000256" key="5">
    <source>
        <dbReference type="ARBA" id="ARBA00022840"/>
    </source>
</evidence>
<keyword evidence="2" id="KW-0547">Nucleotide-binding</keyword>
<accession>A0A183PW45</accession>
<dbReference type="STRING" id="31246.A0A183PW45"/>
<dbReference type="EMBL" id="UZAL01040757">
    <property type="protein sequence ID" value="VDP77492.1"/>
    <property type="molecule type" value="Genomic_DNA"/>
</dbReference>
<proteinExistence type="predicted"/>
<evidence type="ECO:0000256" key="2">
    <source>
        <dbReference type="ARBA" id="ARBA00022741"/>
    </source>
</evidence>
<keyword evidence="4" id="KW-0347">Helicase</keyword>
<dbReference type="GO" id="GO:0016787">
    <property type="term" value="F:hydrolase activity"/>
    <property type="evidence" value="ECO:0007669"/>
    <property type="project" value="UniProtKB-KW"/>
</dbReference>